<keyword evidence="1 3" id="KW-0378">Hydrolase</keyword>
<dbReference type="EMBL" id="JBHUMK010000040">
    <property type="protein sequence ID" value="MFD2609630.1"/>
    <property type="molecule type" value="Genomic_DNA"/>
</dbReference>
<dbReference type="InterPro" id="IPR049492">
    <property type="entry name" value="BD-FAE-like_dom"/>
</dbReference>
<protein>
    <submittedName>
        <fullName evidence="3">Alpha/beta hydrolase</fullName>
    </submittedName>
</protein>
<accession>A0ABW5P382</accession>
<dbReference type="GO" id="GO:0016787">
    <property type="term" value="F:hydrolase activity"/>
    <property type="evidence" value="ECO:0007669"/>
    <property type="project" value="UniProtKB-KW"/>
</dbReference>
<proteinExistence type="predicted"/>
<gene>
    <name evidence="3" type="ORF">ACFSR9_09300</name>
</gene>
<dbReference type="SUPFAM" id="SSF53474">
    <property type="entry name" value="alpha/beta-Hydrolases"/>
    <property type="match status" value="1"/>
</dbReference>
<dbReference type="InterPro" id="IPR029058">
    <property type="entry name" value="AB_hydrolase_fold"/>
</dbReference>
<comment type="caution">
    <text evidence="3">The sequence shown here is derived from an EMBL/GenBank/DDBJ whole genome shotgun (WGS) entry which is preliminary data.</text>
</comment>
<organism evidence="3 4">
    <name type="scientific">Deinococcus taklimakanensis</name>
    <dbReference type="NCBI Taxonomy" id="536443"/>
    <lineage>
        <taxon>Bacteria</taxon>
        <taxon>Thermotogati</taxon>
        <taxon>Deinococcota</taxon>
        <taxon>Deinococci</taxon>
        <taxon>Deinococcales</taxon>
        <taxon>Deinococcaceae</taxon>
        <taxon>Deinococcus</taxon>
    </lineage>
</organism>
<dbReference type="Pfam" id="PF20434">
    <property type="entry name" value="BD-FAE"/>
    <property type="match status" value="1"/>
</dbReference>
<dbReference type="Gene3D" id="3.40.50.1820">
    <property type="entry name" value="alpha/beta hydrolase"/>
    <property type="match status" value="1"/>
</dbReference>
<dbReference type="Proteomes" id="UP001597475">
    <property type="component" value="Unassembled WGS sequence"/>
</dbReference>
<dbReference type="InterPro" id="IPR050300">
    <property type="entry name" value="GDXG_lipolytic_enzyme"/>
</dbReference>
<name>A0ABW5P382_9DEIO</name>
<evidence type="ECO:0000313" key="3">
    <source>
        <dbReference type="EMBL" id="MFD2609630.1"/>
    </source>
</evidence>
<evidence type="ECO:0000313" key="4">
    <source>
        <dbReference type="Proteomes" id="UP001597475"/>
    </source>
</evidence>
<dbReference type="RefSeq" id="WP_386845163.1">
    <property type="nucleotide sequence ID" value="NZ_JBHUMK010000040.1"/>
</dbReference>
<sequence>MTDHHDLYDDALNTEYMPSRRVPNAREYFAAWTRDSAAVRQAHPPTTLAYGPGEHETLDVFGPAGEARATLLWIHGGYWKAFYKEDFSSLAPPLLTAGVRVAVMSYDLLPGVPLRRIVQQARQAAAFVGQRFASPLIVAGHSAGAHLAAMIHCADWKAEGLPRPRITAGIGISGLYDLSPLRRTELQPDLQLSGAEARDLSPVHHPPTTTAPFLVAVGGLESGAFHGQSAALAAAWPGVATAPQTLPGRHHFDAPDDLLSLTQPFLE</sequence>
<reference evidence="4" key="1">
    <citation type="journal article" date="2019" name="Int. J. Syst. Evol. Microbiol.">
        <title>The Global Catalogue of Microorganisms (GCM) 10K type strain sequencing project: providing services to taxonomists for standard genome sequencing and annotation.</title>
        <authorList>
            <consortium name="The Broad Institute Genomics Platform"/>
            <consortium name="The Broad Institute Genome Sequencing Center for Infectious Disease"/>
            <person name="Wu L."/>
            <person name="Ma J."/>
        </authorList>
    </citation>
    <scope>NUCLEOTIDE SEQUENCE [LARGE SCALE GENOMIC DNA]</scope>
    <source>
        <strain evidence="4">KCTC 33842</strain>
    </source>
</reference>
<feature type="domain" description="BD-FAE-like" evidence="2">
    <location>
        <begin position="58"/>
        <end position="153"/>
    </location>
</feature>
<evidence type="ECO:0000256" key="1">
    <source>
        <dbReference type="ARBA" id="ARBA00022801"/>
    </source>
</evidence>
<dbReference type="PANTHER" id="PTHR48081:SF33">
    <property type="entry name" value="KYNURENINE FORMAMIDASE"/>
    <property type="match status" value="1"/>
</dbReference>
<dbReference type="PANTHER" id="PTHR48081">
    <property type="entry name" value="AB HYDROLASE SUPERFAMILY PROTEIN C4A8.06C"/>
    <property type="match status" value="1"/>
</dbReference>
<evidence type="ECO:0000259" key="2">
    <source>
        <dbReference type="Pfam" id="PF20434"/>
    </source>
</evidence>
<keyword evidence="4" id="KW-1185">Reference proteome</keyword>